<dbReference type="CDD" id="cd02135">
    <property type="entry name" value="YdjA-like"/>
    <property type="match status" value="1"/>
</dbReference>
<keyword evidence="4 7" id="KW-0521">NADP</keyword>
<keyword evidence="6 7" id="KW-0520">NAD</keyword>
<comment type="caution">
    <text evidence="10">The sequence shown here is derived from an EMBL/GenBank/DDBJ whole genome shotgun (WGS) entry which is preliminary data.</text>
</comment>
<keyword evidence="5 7" id="KW-0560">Oxidoreductase</keyword>
<dbReference type="InterPro" id="IPR026021">
    <property type="entry name" value="YdjA-like"/>
</dbReference>
<sequence>MTDIASTPLAQTIQSRRSIKKFTEQPVDKQTILELLEVSKWAPDHGIREPWRFLLFLGSGTEKLAEALADYQEHEGSKKPEKVRAQISELPGALLVVNQAEEKTEKWEEDFGAASTLIQNFQLLSWEQNIGMIWKTGDYIYSDRFKKSLGIEPKETIVGMLQLGYFEKTPKAKPRTSIKEKINIFE</sequence>
<dbReference type="AlphaFoldDB" id="A0A510Y5J2"/>
<dbReference type="SUPFAM" id="SSF55469">
    <property type="entry name" value="FMN-dependent nitroreductase-like"/>
    <property type="match status" value="1"/>
</dbReference>
<evidence type="ECO:0000256" key="6">
    <source>
        <dbReference type="ARBA" id="ARBA00023027"/>
    </source>
</evidence>
<protein>
    <recommendedName>
        <fullName evidence="7">Putative NAD(P)H nitroreductase</fullName>
        <ecNumber evidence="7">1.-.-.-</ecNumber>
    </recommendedName>
</protein>
<evidence type="ECO:0000313" key="11">
    <source>
        <dbReference type="Proteomes" id="UP000321051"/>
    </source>
</evidence>
<name>A0A510Y5J2_MARHA</name>
<dbReference type="OrthoDB" id="9804207at2"/>
<dbReference type="GO" id="GO:0016491">
    <property type="term" value="F:oxidoreductase activity"/>
    <property type="evidence" value="ECO:0007669"/>
    <property type="project" value="UniProtKB-UniRule"/>
</dbReference>
<feature type="binding site" evidence="8">
    <location>
        <position position="45"/>
    </location>
    <ligand>
        <name>FMN</name>
        <dbReference type="ChEBI" id="CHEBI:58210"/>
        <note>ligand shared between dimeric partners</note>
    </ligand>
</feature>
<dbReference type="InterPro" id="IPR000415">
    <property type="entry name" value="Nitroreductase-like"/>
</dbReference>
<evidence type="ECO:0000256" key="4">
    <source>
        <dbReference type="ARBA" id="ARBA00022857"/>
    </source>
</evidence>
<proteinExistence type="inferred from homology"/>
<evidence type="ECO:0000256" key="2">
    <source>
        <dbReference type="ARBA" id="ARBA00022630"/>
    </source>
</evidence>
<dbReference type="PANTHER" id="PTHR43821">
    <property type="entry name" value="NAD(P)H NITROREDUCTASE YDJA-RELATED"/>
    <property type="match status" value="1"/>
</dbReference>
<evidence type="ECO:0000256" key="7">
    <source>
        <dbReference type="PIRNR" id="PIRNR000232"/>
    </source>
</evidence>
<comment type="cofactor">
    <cofactor evidence="8">
        <name>FMN</name>
        <dbReference type="ChEBI" id="CHEBI:58210"/>
    </cofactor>
    <text evidence="8">Binds 1 FMN per subunit.</text>
</comment>
<dbReference type="EC" id="1.-.-.-" evidence="7"/>
<dbReference type="Gene3D" id="3.40.109.10">
    <property type="entry name" value="NADH Oxidase"/>
    <property type="match status" value="1"/>
</dbReference>
<evidence type="ECO:0000313" key="10">
    <source>
        <dbReference type="EMBL" id="GEK58608.1"/>
    </source>
</evidence>
<comment type="similarity">
    <text evidence="1 7">Belongs to the nitroreductase family.</text>
</comment>
<dbReference type="InterPro" id="IPR052530">
    <property type="entry name" value="NAD(P)H_nitroreductase"/>
</dbReference>
<dbReference type="InterPro" id="IPR029479">
    <property type="entry name" value="Nitroreductase"/>
</dbReference>
<evidence type="ECO:0000256" key="3">
    <source>
        <dbReference type="ARBA" id="ARBA00022643"/>
    </source>
</evidence>
<feature type="binding site" description="in other chain" evidence="8">
    <location>
        <begin position="134"/>
        <end position="136"/>
    </location>
    <ligand>
        <name>FMN</name>
        <dbReference type="ChEBI" id="CHEBI:58210"/>
        <note>ligand shared between dimeric partners</note>
    </ligand>
</feature>
<evidence type="ECO:0000256" key="8">
    <source>
        <dbReference type="PIRSR" id="PIRSR000232-1"/>
    </source>
</evidence>
<keyword evidence="3 7" id="KW-0288">FMN</keyword>
<evidence type="ECO:0000256" key="1">
    <source>
        <dbReference type="ARBA" id="ARBA00007118"/>
    </source>
</evidence>
<dbReference type="PIRSF" id="PIRSF000232">
    <property type="entry name" value="YdjA"/>
    <property type="match status" value="1"/>
</dbReference>
<gene>
    <name evidence="10" type="ORF">MHA01_15130</name>
</gene>
<evidence type="ECO:0000256" key="5">
    <source>
        <dbReference type="ARBA" id="ARBA00023002"/>
    </source>
</evidence>
<dbReference type="PANTHER" id="PTHR43821:SF1">
    <property type="entry name" value="NAD(P)H NITROREDUCTASE YDJA-RELATED"/>
    <property type="match status" value="1"/>
</dbReference>
<dbReference type="EMBL" id="BJUN01000007">
    <property type="protein sequence ID" value="GEK58608.1"/>
    <property type="molecule type" value="Genomic_DNA"/>
</dbReference>
<dbReference type="RefSeq" id="WP_079474277.1">
    <property type="nucleotide sequence ID" value="NZ_BJUN01000007.1"/>
</dbReference>
<dbReference type="STRING" id="1371.GCA_900166605_00886"/>
<keyword evidence="11" id="KW-1185">Reference proteome</keyword>
<dbReference type="Proteomes" id="UP000321051">
    <property type="component" value="Unassembled WGS sequence"/>
</dbReference>
<feature type="binding site" description="in other chain" evidence="8">
    <location>
        <begin position="16"/>
        <end position="18"/>
    </location>
    <ligand>
        <name>FMN</name>
        <dbReference type="ChEBI" id="CHEBI:58210"/>
        <note>ligand shared between dimeric partners</note>
    </ligand>
</feature>
<keyword evidence="2 7" id="KW-0285">Flavoprotein</keyword>
<organism evidence="10 11">
    <name type="scientific">Marinococcus halophilus</name>
    <dbReference type="NCBI Taxonomy" id="1371"/>
    <lineage>
        <taxon>Bacteria</taxon>
        <taxon>Bacillati</taxon>
        <taxon>Bacillota</taxon>
        <taxon>Bacilli</taxon>
        <taxon>Bacillales</taxon>
        <taxon>Bacillaceae</taxon>
        <taxon>Marinococcus</taxon>
    </lineage>
</organism>
<dbReference type="Pfam" id="PF00881">
    <property type="entry name" value="Nitroreductase"/>
    <property type="match status" value="1"/>
</dbReference>
<reference evidence="10 11" key="1">
    <citation type="submission" date="2019-07" db="EMBL/GenBank/DDBJ databases">
        <title>Whole genome shotgun sequence of Marinococcus halophilus NBRC 102359.</title>
        <authorList>
            <person name="Hosoyama A."/>
            <person name="Uohara A."/>
            <person name="Ohji S."/>
            <person name="Ichikawa N."/>
        </authorList>
    </citation>
    <scope>NUCLEOTIDE SEQUENCE [LARGE SCALE GENOMIC DNA]</scope>
    <source>
        <strain evidence="10 11">NBRC 102359</strain>
    </source>
</reference>
<accession>A0A510Y5J2</accession>
<feature type="domain" description="Nitroreductase" evidence="9">
    <location>
        <begin position="13"/>
        <end position="165"/>
    </location>
</feature>
<evidence type="ECO:0000259" key="9">
    <source>
        <dbReference type="Pfam" id="PF00881"/>
    </source>
</evidence>